<evidence type="ECO:0008006" key="3">
    <source>
        <dbReference type="Google" id="ProtNLM"/>
    </source>
</evidence>
<comment type="caution">
    <text evidence="1">The sequence shown here is derived from an EMBL/GenBank/DDBJ whole genome shotgun (WGS) entry which is preliminary data.</text>
</comment>
<evidence type="ECO:0000313" key="1">
    <source>
        <dbReference type="EMBL" id="RHB31901.1"/>
    </source>
</evidence>
<dbReference type="EMBL" id="QSGO01000020">
    <property type="protein sequence ID" value="RHB31901.1"/>
    <property type="molecule type" value="Genomic_DNA"/>
</dbReference>
<organism evidence="1 2">
    <name type="scientific">Bacteroides nordii</name>
    <dbReference type="NCBI Taxonomy" id="291645"/>
    <lineage>
        <taxon>Bacteria</taxon>
        <taxon>Pseudomonadati</taxon>
        <taxon>Bacteroidota</taxon>
        <taxon>Bacteroidia</taxon>
        <taxon>Bacteroidales</taxon>
        <taxon>Bacteroidaceae</taxon>
        <taxon>Bacteroides</taxon>
    </lineage>
</organism>
<accession>A0A413VE88</accession>
<dbReference type="Proteomes" id="UP000284379">
    <property type="component" value="Unassembled WGS sequence"/>
</dbReference>
<dbReference type="AlphaFoldDB" id="A0A413VE88"/>
<reference evidence="1 2" key="1">
    <citation type="submission" date="2018-08" db="EMBL/GenBank/DDBJ databases">
        <title>A genome reference for cultivated species of the human gut microbiota.</title>
        <authorList>
            <person name="Zou Y."/>
            <person name="Xue W."/>
            <person name="Luo G."/>
        </authorList>
    </citation>
    <scope>NUCLEOTIDE SEQUENCE [LARGE SCALE GENOMIC DNA]</scope>
    <source>
        <strain evidence="1 2">AM40-30BH</strain>
    </source>
</reference>
<protein>
    <recommendedName>
        <fullName evidence="3">Polysaccharide pyruvyl transferase family protein</fullName>
    </recommendedName>
</protein>
<gene>
    <name evidence="1" type="ORF">DW888_17365</name>
</gene>
<sequence>MRKILFSACCNTYTQQKTCEGLIKLLKDGRYQVDMAGDVAKEMWLSYNLAFAFNRRGYEKIQTLRPAIPIVYSILADDYEDEFIEDATQYEHLLLIAPEKTYSCDSCVTALSFPWDGEVDRYLKYPYSKPAILVGVGNGRSALRTFIVLNTLTQYKINIIYSGEQELYDIGYASHVTVREEFELDTLIQNASLVIGHKYVALQGALHKKPVIVIGDYGSGGLLTSANVVEQYHNHFLGNIGGELDEYFSLDQLQKEITAASKLSVRELEAIAEKLKKEMSENNRKVWNIVSSYSIIRNS</sequence>
<proteinExistence type="predicted"/>
<evidence type="ECO:0000313" key="2">
    <source>
        <dbReference type="Proteomes" id="UP000284379"/>
    </source>
</evidence>
<dbReference type="RefSeq" id="WP_122202087.1">
    <property type="nucleotide sequence ID" value="NZ_CABJFV010000020.1"/>
</dbReference>
<name>A0A413VE88_9BACE</name>